<keyword evidence="7" id="KW-1185">Reference proteome</keyword>
<sequence>MTLADPKPVAQPRRLTRALIVQEAITLLNEGGLDNVSLRKIAARLDVRAPSLARHVGDKAQLLALVSGTIFGEALDSIPEGLRGDDWLMAFGRALHRKQEETRDIFALLGTAPPDATTDGMTSGRLEELMRQAGLEGPRAQLEQSAIQALVTGWTTFEKSARAALFQARLPSGNGFDQSLAALIAGFNVSR</sequence>
<dbReference type="PANTHER" id="PTHR30055">
    <property type="entry name" value="HTH-TYPE TRANSCRIPTIONAL REGULATOR RUTR"/>
    <property type="match status" value="1"/>
</dbReference>
<dbReference type="Gene3D" id="1.10.10.60">
    <property type="entry name" value="Homeodomain-like"/>
    <property type="match status" value="1"/>
</dbReference>
<evidence type="ECO:0000256" key="1">
    <source>
        <dbReference type="ARBA" id="ARBA00023015"/>
    </source>
</evidence>
<dbReference type="RefSeq" id="WP_161392076.1">
    <property type="nucleotide sequence ID" value="NZ_JBHSCP010000002.1"/>
</dbReference>
<keyword evidence="2 4" id="KW-0238">DNA-binding</keyword>
<name>A0A6I4U088_9SPHN</name>
<dbReference type="Pfam" id="PF00440">
    <property type="entry name" value="TetR_N"/>
    <property type="match status" value="1"/>
</dbReference>
<dbReference type="SUPFAM" id="SSF48498">
    <property type="entry name" value="Tetracyclin repressor-like, C-terminal domain"/>
    <property type="match status" value="1"/>
</dbReference>
<evidence type="ECO:0000259" key="5">
    <source>
        <dbReference type="PROSITE" id="PS50977"/>
    </source>
</evidence>
<evidence type="ECO:0000256" key="3">
    <source>
        <dbReference type="ARBA" id="ARBA00023163"/>
    </source>
</evidence>
<dbReference type="OrthoDB" id="4541465at2"/>
<dbReference type="PANTHER" id="PTHR30055:SF151">
    <property type="entry name" value="TRANSCRIPTIONAL REGULATORY PROTEIN"/>
    <property type="match status" value="1"/>
</dbReference>
<dbReference type="GO" id="GO:0003700">
    <property type="term" value="F:DNA-binding transcription factor activity"/>
    <property type="evidence" value="ECO:0007669"/>
    <property type="project" value="TreeGrafter"/>
</dbReference>
<dbReference type="Gene3D" id="1.10.357.10">
    <property type="entry name" value="Tetracycline Repressor, domain 2"/>
    <property type="match status" value="1"/>
</dbReference>
<feature type="DNA-binding region" description="H-T-H motif" evidence="4">
    <location>
        <begin position="37"/>
        <end position="56"/>
    </location>
</feature>
<dbReference type="InterPro" id="IPR036271">
    <property type="entry name" value="Tet_transcr_reg_TetR-rel_C_sf"/>
</dbReference>
<evidence type="ECO:0000313" key="7">
    <source>
        <dbReference type="Proteomes" id="UP000469430"/>
    </source>
</evidence>
<evidence type="ECO:0000256" key="2">
    <source>
        <dbReference type="ARBA" id="ARBA00023125"/>
    </source>
</evidence>
<accession>A0A6I4U088</accession>
<keyword evidence="3" id="KW-0804">Transcription</keyword>
<comment type="caution">
    <text evidence="6">The sequence shown here is derived from an EMBL/GenBank/DDBJ whole genome shotgun (WGS) entry which is preliminary data.</text>
</comment>
<organism evidence="6 7">
    <name type="scientific">Croceibacterium xixiisoli</name>
    <dbReference type="NCBI Taxonomy" id="1476466"/>
    <lineage>
        <taxon>Bacteria</taxon>
        <taxon>Pseudomonadati</taxon>
        <taxon>Pseudomonadota</taxon>
        <taxon>Alphaproteobacteria</taxon>
        <taxon>Sphingomonadales</taxon>
        <taxon>Erythrobacteraceae</taxon>
        <taxon>Croceibacterium</taxon>
    </lineage>
</organism>
<protein>
    <submittedName>
        <fullName evidence="6">TetR family transcriptional regulator</fullName>
    </submittedName>
</protein>
<dbReference type="InterPro" id="IPR009057">
    <property type="entry name" value="Homeodomain-like_sf"/>
</dbReference>
<dbReference type="InterPro" id="IPR050109">
    <property type="entry name" value="HTH-type_TetR-like_transc_reg"/>
</dbReference>
<dbReference type="GO" id="GO:0000976">
    <property type="term" value="F:transcription cis-regulatory region binding"/>
    <property type="evidence" value="ECO:0007669"/>
    <property type="project" value="TreeGrafter"/>
</dbReference>
<dbReference type="Proteomes" id="UP000469430">
    <property type="component" value="Unassembled WGS sequence"/>
</dbReference>
<feature type="domain" description="HTH tetR-type" evidence="5">
    <location>
        <begin position="14"/>
        <end position="74"/>
    </location>
</feature>
<dbReference type="EMBL" id="WTYJ01000003">
    <property type="protein sequence ID" value="MXP00368.1"/>
    <property type="molecule type" value="Genomic_DNA"/>
</dbReference>
<reference evidence="6 7" key="1">
    <citation type="submission" date="2019-12" db="EMBL/GenBank/DDBJ databases">
        <title>Genomic-based taxomic classification of the family Erythrobacteraceae.</title>
        <authorList>
            <person name="Xu L."/>
        </authorList>
    </citation>
    <scope>NUCLEOTIDE SEQUENCE [LARGE SCALE GENOMIC DNA]</scope>
    <source>
        <strain evidence="6 7">S36</strain>
    </source>
</reference>
<dbReference type="SUPFAM" id="SSF46689">
    <property type="entry name" value="Homeodomain-like"/>
    <property type="match status" value="1"/>
</dbReference>
<evidence type="ECO:0000256" key="4">
    <source>
        <dbReference type="PROSITE-ProRule" id="PRU00335"/>
    </source>
</evidence>
<dbReference type="AlphaFoldDB" id="A0A6I4U088"/>
<keyword evidence="1" id="KW-0805">Transcription regulation</keyword>
<proteinExistence type="predicted"/>
<dbReference type="PROSITE" id="PS50977">
    <property type="entry name" value="HTH_TETR_2"/>
    <property type="match status" value="1"/>
</dbReference>
<dbReference type="InterPro" id="IPR001647">
    <property type="entry name" value="HTH_TetR"/>
</dbReference>
<gene>
    <name evidence="6" type="ORF">GRI97_15360</name>
</gene>
<evidence type="ECO:0000313" key="6">
    <source>
        <dbReference type="EMBL" id="MXP00368.1"/>
    </source>
</evidence>